<name>A0AA35ZKX6_LACSI</name>
<accession>A0AA35ZKX6</accession>
<dbReference type="GO" id="GO:0007035">
    <property type="term" value="P:vacuolar acidification"/>
    <property type="evidence" value="ECO:0007669"/>
    <property type="project" value="TreeGrafter"/>
</dbReference>
<dbReference type="PANTHER" id="PTHR43389:SF18">
    <property type="entry name" value="VACUOLAR PROTON PUMP SUBUNIT B"/>
    <property type="match status" value="1"/>
</dbReference>
<keyword evidence="3" id="KW-0406">Ion transport</keyword>
<evidence type="ECO:0000256" key="3">
    <source>
        <dbReference type="ARBA" id="ARBA00023065"/>
    </source>
</evidence>
<dbReference type="InterPro" id="IPR027417">
    <property type="entry name" value="P-loop_NTPase"/>
</dbReference>
<sequence length="173" mass="19437">MRVAQKSKGMEEATLEIGNCTIIPIIIMMMSQLSNVSTEYRTVSGMNMETAQLFQRDFEEKGSMERVTLFLNLANDPTIERIITTCIALTTTEYLAFECGKHVRVILTDMSSYVDALRDVSTAREEVPGRQGYHGYMYMDLETIYECVGPIEGRKGSITQILILTMPNDGPNS</sequence>
<keyword evidence="6" id="KW-1185">Reference proteome</keyword>
<organism evidence="5 6">
    <name type="scientific">Lactuca saligna</name>
    <name type="common">Willowleaf lettuce</name>
    <dbReference type="NCBI Taxonomy" id="75948"/>
    <lineage>
        <taxon>Eukaryota</taxon>
        <taxon>Viridiplantae</taxon>
        <taxon>Streptophyta</taxon>
        <taxon>Embryophyta</taxon>
        <taxon>Tracheophyta</taxon>
        <taxon>Spermatophyta</taxon>
        <taxon>Magnoliopsida</taxon>
        <taxon>eudicotyledons</taxon>
        <taxon>Gunneridae</taxon>
        <taxon>Pentapetalae</taxon>
        <taxon>asterids</taxon>
        <taxon>campanulids</taxon>
        <taxon>Asterales</taxon>
        <taxon>Asteraceae</taxon>
        <taxon>Cichorioideae</taxon>
        <taxon>Cichorieae</taxon>
        <taxon>Lactucinae</taxon>
        <taxon>Lactuca</taxon>
    </lineage>
</organism>
<dbReference type="GO" id="GO:0046961">
    <property type="term" value="F:proton-transporting ATPase activity, rotational mechanism"/>
    <property type="evidence" value="ECO:0007669"/>
    <property type="project" value="TreeGrafter"/>
</dbReference>
<evidence type="ECO:0000256" key="1">
    <source>
        <dbReference type="ARBA" id="ARBA00008936"/>
    </source>
</evidence>
<dbReference type="InterPro" id="IPR022879">
    <property type="entry name" value="V-ATPase_su_B/beta"/>
</dbReference>
<reference evidence="5" key="1">
    <citation type="submission" date="2023-04" db="EMBL/GenBank/DDBJ databases">
        <authorList>
            <person name="Vijverberg K."/>
            <person name="Xiong W."/>
            <person name="Schranz E."/>
        </authorList>
    </citation>
    <scope>NUCLEOTIDE SEQUENCE</scope>
</reference>
<protein>
    <recommendedName>
        <fullName evidence="4">ATPase F1/V1/A1 complex alpha/beta subunit nucleotide-binding domain-containing protein</fullName>
    </recommendedName>
</protein>
<dbReference type="EMBL" id="OX465083">
    <property type="protein sequence ID" value="CAI9294046.1"/>
    <property type="molecule type" value="Genomic_DNA"/>
</dbReference>
<evidence type="ECO:0000313" key="5">
    <source>
        <dbReference type="EMBL" id="CAI9294046.1"/>
    </source>
</evidence>
<proteinExistence type="inferred from homology"/>
<dbReference type="PANTHER" id="PTHR43389">
    <property type="entry name" value="V-TYPE PROTON ATPASE SUBUNIT B"/>
    <property type="match status" value="1"/>
</dbReference>
<dbReference type="SUPFAM" id="SSF52540">
    <property type="entry name" value="P-loop containing nucleoside triphosphate hydrolases"/>
    <property type="match status" value="1"/>
</dbReference>
<dbReference type="AlphaFoldDB" id="A0AA35ZKX6"/>
<evidence type="ECO:0000313" key="6">
    <source>
        <dbReference type="Proteomes" id="UP001177003"/>
    </source>
</evidence>
<dbReference type="InterPro" id="IPR000194">
    <property type="entry name" value="ATPase_F1/V1/A1_a/bsu_nucl-bd"/>
</dbReference>
<comment type="similarity">
    <text evidence="1">Belongs to the ATPase alpha/beta chains family.</text>
</comment>
<dbReference type="Pfam" id="PF00006">
    <property type="entry name" value="ATP-synt_ab"/>
    <property type="match status" value="1"/>
</dbReference>
<dbReference type="Gene3D" id="3.40.50.12240">
    <property type="match status" value="1"/>
</dbReference>
<gene>
    <name evidence="5" type="ORF">LSALG_LOCUS33040</name>
</gene>
<dbReference type="Proteomes" id="UP001177003">
    <property type="component" value="Chromosome 7"/>
</dbReference>
<evidence type="ECO:0000259" key="4">
    <source>
        <dbReference type="Pfam" id="PF00006"/>
    </source>
</evidence>
<keyword evidence="2" id="KW-0813">Transport</keyword>
<feature type="domain" description="ATPase F1/V1/A1 complex alpha/beta subunit nucleotide-binding" evidence="4">
    <location>
        <begin position="42"/>
        <end position="169"/>
    </location>
</feature>
<evidence type="ECO:0000256" key="2">
    <source>
        <dbReference type="ARBA" id="ARBA00022448"/>
    </source>
</evidence>
<dbReference type="GO" id="GO:0005524">
    <property type="term" value="F:ATP binding"/>
    <property type="evidence" value="ECO:0007669"/>
    <property type="project" value="InterPro"/>
</dbReference>